<dbReference type="Proteomes" id="UP000030763">
    <property type="component" value="Unassembled WGS sequence"/>
</dbReference>
<keyword evidence="3" id="KW-1185">Reference proteome</keyword>
<evidence type="ECO:0000256" key="1">
    <source>
        <dbReference type="SAM" id="MobiDB-lite"/>
    </source>
</evidence>
<proteinExistence type="predicted"/>
<feature type="compositionally biased region" description="Polar residues" evidence="1">
    <location>
        <begin position="507"/>
        <end position="517"/>
    </location>
</feature>
<protein>
    <submittedName>
        <fullName evidence="2">Uncharacterized protein</fullName>
    </submittedName>
</protein>
<reference evidence="2" key="1">
    <citation type="submission" date="2013-10" db="EMBL/GenBank/DDBJ databases">
        <title>Genomic analysis of the causative agents of coccidiosis in chickens.</title>
        <authorList>
            <person name="Reid A.J."/>
            <person name="Blake D."/>
            <person name="Billington K."/>
            <person name="Browne H."/>
            <person name="Dunn M."/>
            <person name="Hung S."/>
            <person name="Kawahara F."/>
            <person name="Miranda-Saavedra D."/>
            <person name="Mourier T."/>
            <person name="Nagra H."/>
            <person name="Otto T.D."/>
            <person name="Rawlings N."/>
            <person name="Sanchez A."/>
            <person name="Sanders M."/>
            <person name="Subramaniam C."/>
            <person name="Tay Y."/>
            <person name="Dear P."/>
            <person name="Doerig C."/>
            <person name="Gruber A."/>
            <person name="Parkinson J."/>
            <person name="Shirley M."/>
            <person name="Wan K.L."/>
            <person name="Berriman M."/>
            <person name="Tomley F."/>
            <person name="Pain A."/>
        </authorList>
    </citation>
    <scope>NUCLEOTIDE SEQUENCE [LARGE SCALE GENOMIC DNA]</scope>
    <source>
        <strain evidence="2">Weybridge</strain>
    </source>
</reference>
<sequence>MDEKDRQTNWTTVVRRGKTQTKAKEKPPVKPPPKTSTTAGKRRVPLQPKCASTPKSKNKQQPKPQPKQRPKPPPTVPADVPSSEQWDFLWPSLSTLRQAPLRRTKTIKAPSHNTIEKHMTKISVRGVSDCTEAGDKQVPEQTQSQQHLQPLQTWSPLQLVQPLEEEPLNFLSTRRSPTNTTAERLESAELYSVFQYPPNGTNAGELVQAMHFVLDVLERRRRLDDFMESTDIFGPTIPYINSNSDSNRDSHFRTDAAANNKKSPRVGEPEKWDDQKENDGDESVCRESVPRFCSERDEYSAYLVKLLNAFRLVVEKAKRIISGHIYHRVKAVEFLLMVAVAEKSDGRLPLPASLHDLPPQHLYHLRRLMEMEKLPAEYYLRKAAKFCRGTHGFMQEPHENYIHGENCSSTAGKEVQTTHQLPVLPASSPEAHSSQTRLREILLHRTVRLVHEGDTVEDQQNQLTPTDARVENNAQCTKSLCRQKLKTTRAEYQLLNRTPRERAAATPIQTSLQQPRQYTRVPTCDQRMVIRPPPPPDSTSWHTQPSWQYNSFPLPPMTILPTPQPNMVQPCKQNKESECGWSDASPLPSQWQLPSRENCQYFPMRGEANVSISHMPPSANFTEKPPSPHSCACRSEWQTNSMFKRVTDKPAYLPECQPLPTTFGACNYHPQEQQQEEWSNVPIPKEVDWSFEFTGDYLNRDVIVLPQEDQEQRPPNTNAQGTCFLPTGAGTNMEAEQRHPLFWPHQQLDRCNLKADNRRDWIACKGFFSVSTSSSDTQSCDSCELQEVEGSQLEGYRQAPTLHPSHYTSTSGLVVQDSHQRLAKRRRGKKQLQQLPQQHTTQQKQHQRLQQQQRQQQTKPNALPVQLHDIQVTEILQDIKVSYCVPLTFSNDPQNTKGTGEKETLTLSKTSELEANCRHLNYTRTAATPEHVRCAGAIEIFTAKGSRKTMGTLPTVATNTNRKSRRNSSAIHPEWIGRVNRKRNGREYSVFRFELSVA</sequence>
<gene>
    <name evidence="2" type="ORF">EMWEY_00051020</name>
</gene>
<dbReference type="AlphaFoldDB" id="U6LWA3"/>
<dbReference type="EMBL" id="HG718848">
    <property type="protein sequence ID" value="CDJ56232.1"/>
    <property type="molecule type" value="Genomic_DNA"/>
</dbReference>
<dbReference type="VEuPathDB" id="ToxoDB:EMWEY_00051020"/>
<dbReference type="GeneID" id="25339088"/>
<reference evidence="2" key="2">
    <citation type="submission" date="2013-10" db="EMBL/GenBank/DDBJ databases">
        <authorList>
            <person name="Aslett M."/>
        </authorList>
    </citation>
    <scope>NUCLEOTIDE SEQUENCE [LARGE SCALE GENOMIC DNA]</scope>
    <source>
        <strain evidence="2">Weybridge</strain>
    </source>
</reference>
<accession>U6LWA3</accession>
<evidence type="ECO:0000313" key="2">
    <source>
        <dbReference type="EMBL" id="CDJ56232.1"/>
    </source>
</evidence>
<organism evidence="2 3">
    <name type="scientific">Eimeria maxima</name>
    <name type="common">Coccidian parasite</name>
    <dbReference type="NCBI Taxonomy" id="5804"/>
    <lineage>
        <taxon>Eukaryota</taxon>
        <taxon>Sar</taxon>
        <taxon>Alveolata</taxon>
        <taxon>Apicomplexa</taxon>
        <taxon>Conoidasida</taxon>
        <taxon>Coccidia</taxon>
        <taxon>Eucoccidiorida</taxon>
        <taxon>Eimeriorina</taxon>
        <taxon>Eimeriidae</taxon>
        <taxon>Eimeria</taxon>
    </lineage>
</organism>
<dbReference type="RefSeq" id="XP_013332882.1">
    <property type="nucleotide sequence ID" value="XM_013477428.1"/>
</dbReference>
<dbReference type="OMA" id="ELEANCR"/>
<feature type="compositionally biased region" description="Basic and acidic residues" evidence="1">
    <location>
        <begin position="265"/>
        <end position="284"/>
    </location>
</feature>
<feature type="compositionally biased region" description="Basic residues" evidence="1">
    <location>
        <begin position="56"/>
        <end position="70"/>
    </location>
</feature>
<feature type="region of interest" description="Disordered" evidence="1">
    <location>
        <begin position="500"/>
        <end position="520"/>
    </location>
</feature>
<feature type="region of interest" description="Disordered" evidence="1">
    <location>
        <begin position="1"/>
        <end position="83"/>
    </location>
</feature>
<feature type="region of interest" description="Disordered" evidence="1">
    <location>
        <begin position="237"/>
        <end position="284"/>
    </location>
</feature>
<name>U6LWA3_EIMMA</name>
<feature type="region of interest" description="Disordered" evidence="1">
    <location>
        <begin position="801"/>
        <end position="862"/>
    </location>
</feature>
<evidence type="ECO:0000313" key="3">
    <source>
        <dbReference type="Proteomes" id="UP000030763"/>
    </source>
</evidence>
<dbReference type="OrthoDB" id="349982at2759"/>
<feature type="compositionally biased region" description="Basic residues" evidence="1">
    <location>
        <begin position="821"/>
        <end position="830"/>
    </location>
</feature>
<feature type="compositionally biased region" description="Low complexity" evidence="1">
    <location>
        <begin position="831"/>
        <end position="857"/>
    </location>
</feature>